<accession>A0A839RJV4</accession>
<dbReference type="OrthoDB" id="3510772at2"/>
<dbReference type="PANTHER" id="PTHR43162:SF1">
    <property type="entry name" value="PRESTALK A DIFFERENTIATION PROTEIN A"/>
    <property type="match status" value="1"/>
</dbReference>
<dbReference type="InterPro" id="IPR036291">
    <property type="entry name" value="NAD(P)-bd_dom_sf"/>
</dbReference>
<name>A0A839RJV4_9ACTN</name>
<reference evidence="2 3" key="1">
    <citation type="submission" date="2020-08" db="EMBL/GenBank/DDBJ databases">
        <title>Sequencing the genomes of 1000 actinobacteria strains.</title>
        <authorList>
            <person name="Klenk H.-P."/>
        </authorList>
    </citation>
    <scope>NUCLEOTIDE SEQUENCE [LARGE SCALE GENOMIC DNA]</scope>
    <source>
        <strain evidence="2 3">DSM 45258</strain>
    </source>
</reference>
<dbReference type="EMBL" id="JACHWS010000001">
    <property type="protein sequence ID" value="MBB3036687.1"/>
    <property type="molecule type" value="Genomic_DNA"/>
</dbReference>
<sequence>MTILVTGATANIGRLVVDELLELGATDIRALTANPAKALLPEGVDIAKGYVGRPETLTRALAGVERMYLAPVVETAGAVTAMAREAGVEHIVDLAGGGWWRPVEEAVENSGVPWTHLGPGEFMWNTEIWADQIKTTGAVRDAFPDAANAPIAVEDIAAVAARTLTEDGHIGKAYELTGPETLTRREMVRQIGEALGREIPFIEVSREEAIANLIPAMGDQAEWYVDIHAELIDAPQQANQLVEELTGRPAMTFAEWARRNTSLFQ</sequence>
<dbReference type="Pfam" id="PF13460">
    <property type="entry name" value="NAD_binding_10"/>
    <property type="match status" value="1"/>
</dbReference>
<dbReference type="Gene3D" id="3.40.50.720">
    <property type="entry name" value="NAD(P)-binding Rossmann-like Domain"/>
    <property type="match status" value="1"/>
</dbReference>
<dbReference type="SUPFAM" id="SSF51735">
    <property type="entry name" value="NAD(P)-binding Rossmann-fold domains"/>
    <property type="match status" value="1"/>
</dbReference>
<dbReference type="InterPro" id="IPR016040">
    <property type="entry name" value="NAD(P)-bd_dom"/>
</dbReference>
<evidence type="ECO:0000259" key="1">
    <source>
        <dbReference type="Pfam" id="PF13460"/>
    </source>
</evidence>
<dbReference type="Gene3D" id="3.90.25.10">
    <property type="entry name" value="UDP-galactose 4-epimerase, domain 1"/>
    <property type="match status" value="1"/>
</dbReference>
<dbReference type="PANTHER" id="PTHR43162">
    <property type="match status" value="1"/>
</dbReference>
<gene>
    <name evidence="2" type="ORF">FHU29_001121</name>
</gene>
<dbReference type="RefSeq" id="WP_064440902.1">
    <property type="nucleotide sequence ID" value="NZ_BDDI01000010.1"/>
</dbReference>
<keyword evidence="3" id="KW-1185">Reference proteome</keyword>
<dbReference type="AlphaFoldDB" id="A0A839RJV4"/>
<proteinExistence type="predicted"/>
<dbReference type="InterPro" id="IPR051604">
    <property type="entry name" value="Ergot_Alk_Oxidoreductase"/>
</dbReference>
<organism evidence="2 3">
    <name type="scientific">Hoyosella altamirensis</name>
    <dbReference type="NCBI Taxonomy" id="616997"/>
    <lineage>
        <taxon>Bacteria</taxon>
        <taxon>Bacillati</taxon>
        <taxon>Actinomycetota</taxon>
        <taxon>Actinomycetes</taxon>
        <taxon>Mycobacteriales</taxon>
        <taxon>Hoyosellaceae</taxon>
        <taxon>Hoyosella</taxon>
    </lineage>
</organism>
<feature type="domain" description="NAD(P)-binding" evidence="1">
    <location>
        <begin position="7"/>
        <end position="92"/>
    </location>
</feature>
<dbReference type="Proteomes" id="UP000567922">
    <property type="component" value="Unassembled WGS sequence"/>
</dbReference>
<comment type="caution">
    <text evidence="2">The sequence shown here is derived from an EMBL/GenBank/DDBJ whole genome shotgun (WGS) entry which is preliminary data.</text>
</comment>
<evidence type="ECO:0000313" key="2">
    <source>
        <dbReference type="EMBL" id="MBB3036687.1"/>
    </source>
</evidence>
<protein>
    <submittedName>
        <fullName evidence="2">Uncharacterized protein YbjT (DUF2867 family)</fullName>
    </submittedName>
</protein>
<evidence type="ECO:0000313" key="3">
    <source>
        <dbReference type="Proteomes" id="UP000567922"/>
    </source>
</evidence>